<accession>A0ABS1HKH0</accession>
<dbReference type="EMBL" id="JAENRR010000028">
    <property type="protein sequence ID" value="MBK3518168.1"/>
    <property type="molecule type" value="Genomic_DNA"/>
</dbReference>
<feature type="domain" description="4'-phosphopantetheinyl transferase" evidence="2">
    <location>
        <begin position="107"/>
        <end position="188"/>
    </location>
</feature>
<dbReference type="InterPro" id="IPR008278">
    <property type="entry name" value="4-PPantetheinyl_Trfase_dom"/>
</dbReference>
<dbReference type="SUPFAM" id="SSF56214">
    <property type="entry name" value="4'-phosphopantetheinyl transferase"/>
    <property type="match status" value="2"/>
</dbReference>
<reference evidence="3 4" key="1">
    <citation type="submission" date="2021-01" db="EMBL/GenBank/DDBJ databases">
        <title>Carboxyliciviraga sp.nov., isolated from coastal sediments.</title>
        <authorList>
            <person name="Lu D."/>
            <person name="Zhang T."/>
        </authorList>
    </citation>
    <scope>NUCLEOTIDE SEQUENCE [LARGE SCALE GENOMIC DNA]</scope>
    <source>
        <strain evidence="3 4">N1Y132</strain>
    </source>
</reference>
<proteinExistence type="predicted"/>
<sequence length="207" mass="23992">MAIYSQIDVAEKHQVAVWRIDESVEELLGLVDITDADKKVLDAFKLEKRKKEWLASRLLLQKLIGQYPHIVYNSNGKPQLQGDQRFISISHTNRYAAVSVSQEPTALDIEICSGRVDKVANRFVHNDEQTYIKAGERTQFLTVLWCAKEALYKYYDIYGVVFKEQFRVKPFQLGKTGKLDCTFIHEARTKENSLTFEINDEYTLVYC</sequence>
<evidence type="ECO:0000259" key="2">
    <source>
        <dbReference type="Pfam" id="PF01648"/>
    </source>
</evidence>
<dbReference type="RefSeq" id="WP_200465397.1">
    <property type="nucleotide sequence ID" value="NZ_JAENRR010000028.1"/>
</dbReference>
<dbReference type="GO" id="GO:0016740">
    <property type="term" value="F:transferase activity"/>
    <property type="evidence" value="ECO:0007669"/>
    <property type="project" value="UniProtKB-KW"/>
</dbReference>
<comment type="caution">
    <text evidence="3">The sequence shown here is derived from an EMBL/GenBank/DDBJ whole genome shotgun (WGS) entry which is preliminary data.</text>
</comment>
<evidence type="ECO:0000313" key="3">
    <source>
        <dbReference type="EMBL" id="MBK3518168.1"/>
    </source>
</evidence>
<dbReference type="Pfam" id="PF01648">
    <property type="entry name" value="ACPS"/>
    <property type="match status" value="1"/>
</dbReference>
<evidence type="ECO:0000256" key="1">
    <source>
        <dbReference type="ARBA" id="ARBA00022679"/>
    </source>
</evidence>
<evidence type="ECO:0000313" key="4">
    <source>
        <dbReference type="Proteomes" id="UP000605676"/>
    </source>
</evidence>
<dbReference type="InterPro" id="IPR037143">
    <property type="entry name" value="4-PPantetheinyl_Trfase_dom_sf"/>
</dbReference>
<protein>
    <submittedName>
        <fullName evidence="3">4'-phosphopantetheinyl transferase superfamily protein</fullName>
    </submittedName>
</protein>
<dbReference type="Proteomes" id="UP000605676">
    <property type="component" value="Unassembled WGS sequence"/>
</dbReference>
<name>A0ABS1HKH0_9BACT</name>
<dbReference type="Gene3D" id="3.90.470.20">
    <property type="entry name" value="4'-phosphopantetheinyl transferase domain"/>
    <property type="match status" value="2"/>
</dbReference>
<gene>
    <name evidence="3" type="ORF">JIV24_12555</name>
</gene>
<keyword evidence="1 3" id="KW-0808">Transferase</keyword>
<organism evidence="3 4">
    <name type="scientific">Carboxylicivirga marina</name>
    <dbReference type="NCBI Taxonomy" id="2800988"/>
    <lineage>
        <taxon>Bacteria</taxon>
        <taxon>Pseudomonadati</taxon>
        <taxon>Bacteroidota</taxon>
        <taxon>Bacteroidia</taxon>
        <taxon>Marinilabiliales</taxon>
        <taxon>Marinilabiliaceae</taxon>
        <taxon>Carboxylicivirga</taxon>
    </lineage>
</organism>
<keyword evidence="4" id="KW-1185">Reference proteome</keyword>